<sequence>MALHPSSLPAVLSPVLTPVQSDGEILLELFAKQCGWLQKSNVGLAVFGTNSEGNSFSASQKINALEYLVNHGLAANQMMPGTGACAVADAVTMTRATLELGCSGALMLPPFYYKDPAEDGLFAYYAQIIEKIGSDQLKIYVYNIPPVVKFGIPVTLLERLVAAYPNTVVGMKDSSGDWEYTKACLDALSPKGFRVYAGSESFLLRTLRAGGAGCISATANVNPAAIAHLATHWQDDNADELQAGLDVVRTTFAKYPMIPAMKAACARYSGNNQWSQLCPPLLTLPQETQEKLFTDLDTIQFAMPGL</sequence>
<accession>A0A1W1Y488</accession>
<dbReference type="Pfam" id="PF00701">
    <property type="entry name" value="DHDPS"/>
    <property type="match status" value="1"/>
</dbReference>
<protein>
    <submittedName>
        <fullName evidence="5">4-hydroxy-tetrahydrodipicolinate synthase</fullName>
    </submittedName>
</protein>
<feature type="active site" description="Proton donor/acceptor" evidence="3">
    <location>
        <position position="142"/>
    </location>
</feature>
<dbReference type="RefSeq" id="WP_234986841.1">
    <property type="nucleotide sequence ID" value="NZ_FWXJ01000001.1"/>
</dbReference>
<proteinExistence type="inferred from homology"/>
<dbReference type="SMART" id="SM01130">
    <property type="entry name" value="DHDPS"/>
    <property type="match status" value="1"/>
</dbReference>
<dbReference type="Gene3D" id="3.20.20.70">
    <property type="entry name" value="Aldolase class I"/>
    <property type="match status" value="1"/>
</dbReference>
<dbReference type="InterPro" id="IPR013785">
    <property type="entry name" value="Aldolase_TIM"/>
</dbReference>
<gene>
    <name evidence="5" type="ORF">SAMN06296008_101324</name>
</gene>
<evidence type="ECO:0000313" key="5">
    <source>
        <dbReference type="EMBL" id="SMC30976.1"/>
    </source>
</evidence>
<reference evidence="5 6" key="1">
    <citation type="submission" date="2017-04" db="EMBL/GenBank/DDBJ databases">
        <authorList>
            <person name="Afonso C.L."/>
            <person name="Miller P.J."/>
            <person name="Scott M.A."/>
            <person name="Spackman E."/>
            <person name="Goraichik I."/>
            <person name="Dimitrov K.M."/>
            <person name="Suarez D.L."/>
            <person name="Swayne D.E."/>
        </authorList>
    </citation>
    <scope>NUCLEOTIDE SEQUENCE [LARGE SCALE GENOMIC DNA]</scope>
    <source>
        <strain evidence="5 6">VK13</strain>
    </source>
</reference>
<evidence type="ECO:0000313" key="6">
    <source>
        <dbReference type="Proteomes" id="UP000192708"/>
    </source>
</evidence>
<dbReference type="PANTHER" id="PTHR12128">
    <property type="entry name" value="DIHYDRODIPICOLINATE SYNTHASE"/>
    <property type="match status" value="1"/>
</dbReference>
<dbReference type="STRING" id="1938817.SAMN06296008_101324"/>
<keyword evidence="6" id="KW-1185">Reference proteome</keyword>
<name>A0A1W1Y488_9BURK</name>
<dbReference type="InterPro" id="IPR002220">
    <property type="entry name" value="DapA-like"/>
</dbReference>
<dbReference type="SUPFAM" id="SSF51569">
    <property type="entry name" value="Aldolase"/>
    <property type="match status" value="1"/>
</dbReference>
<dbReference type="CDD" id="cd00408">
    <property type="entry name" value="DHDPS-like"/>
    <property type="match status" value="1"/>
</dbReference>
<dbReference type="AlphaFoldDB" id="A0A1W1Y488"/>
<evidence type="ECO:0000256" key="1">
    <source>
        <dbReference type="ARBA" id="ARBA00023239"/>
    </source>
</evidence>
<keyword evidence="1 2" id="KW-0456">Lyase</keyword>
<evidence type="ECO:0000256" key="4">
    <source>
        <dbReference type="PIRSR" id="PIRSR001365-2"/>
    </source>
</evidence>
<dbReference type="EMBL" id="FWXJ01000001">
    <property type="protein sequence ID" value="SMC30976.1"/>
    <property type="molecule type" value="Genomic_DNA"/>
</dbReference>
<evidence type="ECO:0000256" key="2">
    <source>
        <dbReference type="PIRNR" id="PIRNR001365"/>
    </source>
</evidence>
<evidence type="ECO:0000256" key="3">
    <source>
        <dbReference type="PIRSR" id="PIRSR001365-1"/>
    </source>
</evidence>
<feature type="binding site" evidence="4">
    <location>
        <position position="215"/>
    </location>
    <ligand>
        <name>pyruvate</name>
        <dbReference type="ChEBI" id="CHEBI:15361"/>
    </ligand>
</feature>
<dbReference type="PIRSF" id="PIRSF001365">
    <property type="entry name" value="DHDPS"/>
    <property type="match status" value="1"/>
</dbReference>
<feature type="active site" description="Schiff-base intermediate with substrate" evidence="3">
    <location>
        <position position="172"/>
    </location>
</feature>
<dbReference type="GO" id="GO:0008840">
    <property type="term" value="F:4-hydroxy-tetrahydrodipicolinate synthase activity"/>
    <property type="evidence" value="ECO:0007669"/>
    <property type="project" value="TreeGrafter"/>
</dbReference>
<dbReference type="PANTHER" id="PTHR12128:SF67">
    <property type="entry name" value="BLR3884 PROTEIN"/>
    <property type="match status" value="1"/>
</dbReference>
<organism evidence="5 6">
    <name type="scientific">Polynucleobacter kasalickyi</name>
    <dbReference type="NCBI Taxonomy" id="1938817"/>
    <lineage>
        <taxon>Bacteria</taxon>
        <taxon>Pseudomonadati</taxon>
        <taxon>Pseudomonadota</taxon>
        <taxon>Betaproteobacteria</taxon>
        <taxon>Burkholderiales</taxon>
        <taxon>Burkholderiaceae</taxon>
        <taxon>Polynucleobacter</taxon>
    </lineage>
</organism>
<dbReference type="Proteomes" id="UP000192708">
    <property type="component" value="Unassembled WGS sequence"/>
</dbReference>
<comment type="similarity">
    <text evidence="2">Belongs to the DapA family.</text>
</comment>